<feature type="transmembrane region" description="Helical" evidence="1">
    <location>
        <begin position="881"/>
        <end position="900"/>
    </location>
</feature>
<dbReference type="Gene3D" id="3.30.70.1440">
    <property type="entry name" value="Multidrug efflux transporter AcrB pore domain"/>
    <property type="match status" value="1"/>
</dbReference>
<dbReference type="Proteomes" id="UP001203423">
    <property type="component" value="Unassembled WGS sequence"/>
</dbReference>
<dbReference type="Gene3D" id="3.30.70.1430">
    <property type="entry name" value="Multidrug efflux transporter AcrB pore domain"/>
    <property type="match status" value="2"/>
</dbReference>
<evidence type="ECO:0000256" key="1">
    <source>
        <dbReference type="SAM" id="Phobius"/>
    </source>
</evidence>
<dbReference type="PANTHER" id="PTHR32063">
    <property type="match status" value="1"/>
</dbReference>
<dbReference type="SUPFAM" id="SSF82714">
    <property type="entry name" value="Multidrug efflux transporter AcrB TolC docking domain, DN and DC subdomains"/>
    <property type="match status" value="2"/>
</dbReference>
<accession>A0ABT0LG64</accession>
<feature type="transmembrane region" description="Helical" evidence="1">
    <location>
        <begin position="353"/>
        <end position="386"/>
    </location>
</feature>
<keyword evidence="3" id="KW-1185">Reference proteome</keyword>
<feature type="transmembrane region" description="Helical" evidence="1">
    <location>
        <begin position="979"/>
        <end position="999"/>
    </location>
</feature>
<feature type="transmembrane region" description="Helical" evidence="1">
    <location>
        <begin position="938"/>
        <end position="958"/>
    </location>
</feature>
<dbReference type="SUPFAM" id="SSF82866">
    <property type="entry name" value="Multidrug efflux transporter AcrB transmembrane domain"/>
    <property type="match status" value="2"/>
</dbReference>
<feature type="transmembrane region" description="Helical" evidence="1">
    <location>
        <begin position="447"/>
        <end position="469"/>
    </location>
</feature>
<dbReference type="InterPro" id="IPR001036">
    <property type="entry name" value="Acrflvin-R"/>
</dbReference>
<dbReference type="RefSeq" id="WP_248941969.1">
    <property type="nucleotide sequence ID" value="NZ_JAKIKS010000094.1"/>
</dbReference>
<keyword evidence="1" id="KW-1133">Transmembrane helix</keyword>
<proteinExistence type="predicted"/>
<dbReference type="EMBL" id="JAKIKS010000094">
    <property type="protein sequence ID" value="MCL1126564.1"/>
    <property type="molecule type" value="Genomic_DNA"/>
</dbReference>
<dbReference type="Pfam" id="PF00873">
    <property type="entry name" value="ACR_tran"/>
    <property type="match status" value="1"/>
</dbReference>
<feature type="transmembrane region" description="Helical" evidence="1">
    <location>
        <begin position="907"/>
        <end position="926"/>
    </location>
</feature>
<keyword evidence="1" id="KW-0812">Transmembrane</keyword>
<feature type="transmembrane region" description="Helical" evidence="1">
    <location>
        <begin position="1011"/>
        <end position="1036"/>
    </location>
</feature>
<comment type="caution">
    <text evidence="2">The sequence shown here is derived from an EMBL/GenBank/DDBJ whole genome shotgun (WGS) entry which is preliminary data.</text>
</comment>
<name>A0ABT0LG64_9GAMM</name>
<gene>
    <name evidence="2" type="ORF">L2764_19250</name>
</gene>
<organism evidence="2 3">
    <name type="scientific">Shewanella surugensis</name>
    <dbReference type="NCBI Taxonomy" id="212020"/>
    <lineage>
        <taxon>Bacteria</taxon>
        <taxon>Pseudomonadati</taxon>
        <taxon>Pseudomonadota</taxon>
        <taxon>Gammaproteobacteria</taxon>
        <taxon>Alteromonadales</taxon>
        <taxon>Shewanellaceae</taxon>
        <taxon>Shewanella</taxon>
    </lineage>
</organism>
<dbReference type="Gene3D" id="3.30.2090.10">
    <property type="entry name" value="Multidrug efflux transporter AcrB TolC docking domain, DN and DC subdomains"/>
    <property type="match status" value="2"/>
</dbReference>
<feature type="transmembrane region" description="Helical" evidence="1">
    <location>
        <begin position="406"/>
        <end position="427"/>
    </location>
</feature>
<sequence length="1063" mass="116113">MSLIPDNHSHPMPPEQTGIIAWFARNAVAANLLLISVIILGILSLYSLRKEVFPSIEPRFITVSVSYYSGNAKQAEEGIAIKIENALETVTGIKRITSVSNANGSTVTIEKETDYSLDSLFTNVKTKVDSIYNLPTDAQKPVIEKAKREDHAIWVQLFGDADRVTLQKLAEKLKTALLAKPAIRNLSISAESQALMSVEVDDSKLQAYGITLSDVENVINAESSAPLTTSLRNDNKIMRLKASEQAYQAGDFAKIPLLTTADGAIITLGDVATITDTFDDDPYTLSRYNQQNGMSIEIVMDEQGDITQIVDQANAVVKEWNERGLLPNNVQLKTWYDGSTIIKDRLSLLTKNAISGIALVFIILALFLNLRLAFWVAAGLPFVFFGTLYFMTDTFTGLTINEMTTFGFIMALGIVVDDAVVISESIYTTRQRYGDTIENTILGTKKVAIPTIFGVLTTVAAFMALANISGNIGKLFSQFATVVTICLLLSLVESKFILPSHLAHLNTQNIATSGIAGVWAKIQSFANGSLQWFNTRLYQPAIHWALDFRYAVVLIFVAIFILVTAMPFMGSVRVSFFPDITGDVISVNMSMQNDASFGQTNTNLLTLEKTAIEADHQLAEKYQTNTPSIKSVQVIASADLSGKLIVEMDSASPYSSTELIKQWQQLVGSPEGVKKIKFSSKKEMVDNFKVELKSNNEATLTAAGAQFKTALLNTKGVNGIDDNLSPGQAQLHFTLSNQGRSLGMDTSTLSEQLLQAFGGQVVQRYQRDKDEVWVRVRYPKLQRQTLADIMQARVRTPDGTIVPLSAVANINTEYQQDEVTRINNQSAIFLSAGVDKTIIAPNELVANLKRNLVPQLQNQYPDLNIYFAGEAEQQQETASSMSSMFVLAMLAIYVLLAIPLKSYIQPVLIMMAIPFGIVGAILGHWINDITISLLSLNGILALSGVVVNDSLLLVSRFNELIKEGKLSVHQAIVTACTSRLRAILLTSVTTFAGLVPLLSETSLQAQFLIPAAASLAYGILFATGITLILIPALLLIQCEIKAFLGTLSNKLISSKTQKAVSSC</sequence>
<dbReference type="Gene3D" id="1.20.1640.10">
    <property type="entry name" value="Multidrug efflux transporter AcrB transmembrane domain"/>
    <property type="match status" value="2"/>
</dbReference>
<evidence type="ECO:0000313" key="3">
    <source>
        <dbReference type="Proteomes" id="UP001203423"/>
    </source>
</evidence>
<dbReference type="Gene3D" id="3.30.70.1320">
    <property type="entry name" value="Multidrug efflux transporter AcrB pore domain like"/>
    <property type="match status" value="1"/>
</dbReference>
<dbReference type="PRINTS" id="PR00702">
    <property type="entry name" value="ACRIFLAVINRP"/>
</dbReference>
<reference evidence="2 3" key="1">
    <citation type="submission" date="2022-01" db="EMBL/GenBank/DDBJ databases">
        <title>Whole genome-based taxonomy of the Shewanellaceae.</title>
        <authorList>
            <person name="Martin-Rodriguez A.J."/>
        </authorList>
    </citation>
    <scope>NUCLEOTIDE SEQUENCE [LARGE SCALE GENOMIC DNA]</scope>
    <source>
        <strain evidence="2 3">DSM 17177</strain>
    </source>
</reference>
<dbReference type="InterPro" id="IPR027463">
    <property type="entry name" value="AcrB_DN_DC_subdom"/>
</dbReference>
<dbReference type="PANTHER" id="PTHR32063:SF33">
    <property type="entry name" value="RND SUPERFAMILY EFFLUX PUMP PERMEASE COMPONENT"/>
    <property type="match status" value="1"/>
</dbReference>
<dbReference type="SUPFAM" id="SSF82693">
    <property type="entry name" value="Multidrug efflux transporter AcrB pore domain, PN1, PN2, PC1 and PC2 subdomains"/>
    <property type="match status" value="1"/>
</dbReference>
<feature type="transmembrane region" description="Helical" evidence="1">
    <location>
        <begin position="20"/>
        <end position="46"/>
    </location>
</feature>
<protein>
    <submittedName>
        <fullName evidence="2">Efflux RND transporter permease subunit</fullName>
    </submittedName>
</protein>
<keyword evidence="1" id="KW-0472">Membrane</keyword>
<feature type="transmembrane region" description="Helical" evidence="1">
    <location>
        <begin position="475"/>
        <end position="492"/>
    </location>
</feature>
<feature type="transmembrane region" description="Helical" evidence="1">
    <location>
        <begin position="548"/>
        <end position="569"/>
    </location>
</feature>
<evidence type="ECO:0000313" key="2">
    <source>
        <dbReference type="EMBL" id="MCL1126564.1"/>
    </source>
</evidence>